<keyword evidence="6 8" id="KW-0720">Serine protease</keyword>
<dbReference type="Pfam" id="PF00082">
    <property type="entry name" value="Peptidase_S8"/>
    <property type="match status" value="2"/>
</dbReference>
<dbReference type="InterPro" id="IPR050131">
    <property type="entry name" value="Peptidase_S8_subtilisin-like"/>
</dbReference>
<dbReference type="PANTHER" id="PTHR43806">
    <property type="entry name" value="PEPTIDASE S8"/>
    <property type="match status" value="1"/>
</dbReference>
<dbReference type="AlphaFoldDB" id="A0A1H7WGT0"/>
<name>A0A1H7WGT0_STIAU</name>
<dbReference type="InterPro" id="IPR000209">
    <property type="entry name" value="Peptidase_S8/S53_dom"/>
</dbReference>
<evidence type="ECO:0000313" key="11">
    <source>
        <dbReference type="EMBL" id="SEM20776.1"/>
    </source>
</evidence>
<dbReference type="Proteomes" id="UP000182719">
    <property type="component" value="Unassembled WGS sequence"/>
</dbReference>
<keyword evidence="2" id="KW-0134">Cell wall</keyword>
<dbReference type="OrthoDB" id="9790784at2"/>
<keyword evidence="3 8" id="KW-0645">Protease</keyword>
<evidence type="ECO:0000256" key="4">
    <source>
        <dbReference type="ARBA" id="ARBA00022723"/>
    </source>
</evidence>
<dbReference type="Gene3D" id="3.50.30.30">
    <property type="match status" value="1"/>
</dbReference>
<feature type="active site" description="Charge relay system" evidence="7 8">
    <location>
        <position position="177"/>
    </location>
</feature>
<comment type="similarity">
    <text evidence="1 8">Belongs to the peptidase S8 family.</text>
</comment>
<dbReference type="InterPro" id="IPR036852">
    <property type="entry name" value="Peptidase_S8/S53_dom_sf"/>
</dbReference>
<dbReference type="SUPFAM" id="SSF54897">
    <property type="entry name" value="Protease propeptides/inhibitors"/>
    <property type="match status" value="1"/>
</dbReference>
<dbReference type="InterPro" id="IPR037045">
    <property type="entry name" value="S8pro/Inhibitor_I9_sf"/>
</dbReference>
<accession>A0A1H7WGT0</accession>
<dbReference type="InterPro" id="IPR003137">
    <property type="entry name" value="PA_domain"/>
</dbReference>
<dbReference type="GO" id="GO:0046872">
    <property type="term" value="F:metal ion binding"/>
    <property type="evidence" value="ECO:0007669"/>
    <property type="project" value="UniProtKB-KW"/>
</dbReference>
<dbReference type="CDD" id="cd00538">
    <property type="entry name" value="PA"/>
    <property type="match status" value="1"/>
</dbReference>
<evidence type="ECO:0000256" key="5">
    <source>
        <dbReference type="ARBA" id="ARBA00022801"/>
    </source>
</evidence>
<feature type="active site" description="Charge relay system" evidence="7 8">
    <location>
        <position position="218"/>
    </location>
</feature>
<keyword evidence="5 8" id="KW-0378">Hydrolase</keyword>
<dbReference type="PANTHER" id="PTHR43806:SF11">
    <property type="entry name" value="CEREVISIN-RELATED"/>
    <property type="match status" value="1"/>
</dbReference>
<feature type="active site" description="Charge relay system" evidence="7 8">
    <location>
        <position position="526"/>
    </location>
</feature>
<keyword evidence="2" id="KW-0964">Secreted</keyword>
<evidence type="ECO:0000259" key="9">
    <source>
        <dbReference type="Pfam" id="PF00082"/>
    </source>
</evidence>
<evidence type="ECO:0000256" key="7">
    <source>
        <dbReference type="PIRSR" id="PIRSR615500-1"/>
    </source>
</evidence>
<feature type="domain" description="PA" evidence="10">
    <location>
        <begin position="409"/>
        <end position="502"/>
    </location>
</feature>
<evidence type="ECO:0000256" key="6">
    <source>
        <dbReference type="ARBA" id="ARBA00022825"/>
    </source>
</evidence>
<gene>
    <name evidence="11" type="ORF">SAMN05444354_11310</name>
</gene>
<dbReference type="SUPFAM" id="SSF52743">
    <property type="entry name" value="Subtilisin-like"/>
    <property type="match status" value="1"/>
</dbReference>
<evidence type="ECO:0000259" key="10">
    <source>
        <dbReference type="Pfam" id="PF02225"/>
    </source>
</evidence>
<dbReference type="PRINTS" id="PR00723">
    <property type="entry name" value="SUBTILISIN"/>
</dbReference>
<dbReference type="Pfam" id="PF02225">
    <property type="entry name" value="PA"/>
    <property type="match status" value="1"/>
</dbReference>
<dbReference type="InterPro" id="IPR023828">
    <property type="entry name" value="Peptidase_S8_Ser-AS"/>
</dbReference>
<dbReference type="PROSITE" id="PS51257">
    <property type="entry name" value="PROKAR_LIPOPROTEIN"/>
    <property type="match status" value="1"/>
</dbReference>
<dbReference type="InterPro" id="IPR015500">
    <property type="entry name" value="Peptidase_S8_subtilisin-rel"/>
</dbReference>
<feature type="domain" description="Peptidase S8/S53" evidence="9">
    <location>
        <begin position="517"/>
        <end position="574"/>
    </location>
</feature>
<dbReference type="GO" id="GO:0004252">
    <property type="term" value="F:serine-type endopeptidase activity"/>
    <property type="evidence" value="ECO:0007669"/>
    <property type="project" value="UniProtKB-UniRule"/>
</dbReference>
<dbReference type="InterPro" id="IPR034202">
    <property type="entry name" value="Subtilisin_Carlsberg-like"/>
</dbReference>
<evidence type="ECO:0000256" key="1">
    <source>
        <dbReference type="ARBA" id="ARBA00011073"/>
    </source>
</evidence>
<protein>
    <submittedName>
        <fullName evidence="11">PA domain-containing protein</fullName>
    </submittedName>
</protein>
<evidence type="ECO:0000256" key="3">
    <source>
        <dbReference type="ARBA" id="ARBA00022670"/>
    </source>
</evidence>
<evidence type="ECO:0000313" key="12">
    <source>
        <dbReference type="Proteomes" id="UP000182719"/>
    </source>
</evidence>
<proteinExistence type="inferred from homology"/>
<dbReference type="RefSeq" id="WP_075008682.1">
    <property type="nucleotide sequence ID" value="NZ_FOAP01000013.1"/>
</dbReference>
<dbReference type="PROSITE" id="PS51892">
    <property type="entry name" value="SUBTILASE"/>
    <property type="match status" value="1"/>
</dbReference>
<dbReference type="Gene3D" id="3.40.50.200">
    <property type="entry name" value="Peptidase S8/S53 domain"/>
    <property type="match status" value="1"/>
</dbReference>
<organism evidence="11 12">
    <name type="scientific">Stigmatella aurantiaca</name>
    <dbReference type="NCBI Taxonomy" id="41"/>
    <lineage>
        <taxon>Bacteria</taxon>
        <taxon>Pseudomonadati</taxon>
        <taxon>Myxococcota</taxon>
        <taxon>Myxococcia</taxon>
        <taxon>Myxococcales</taxon>
        <taxon>Cystobacterineae</taxon>
        <taxon>Archangiaceae</taxon>
        <taxon>Stigmatella</taxon>
    </lineage>
</organism>
<evidence type="ECO:0000256" key="8">
    <source>
        <dbReference type="PROSITE-ProRule" id="PRU01240"/>
    </source>
</evidence>
<dbReference type="Gene3D" id="3.30.70.80">
    <property type="entry name" value="Peptidase S8 propeptide/proteinase inhibitor I9"/>
    <property type="match status" value="1"/>
</dbReference>
<sequence length="593" mass="61303">MKRSIFLGLATLTVAACGSEDAPPVETQDCPDAVESVLPSPISQSQAVAEEVPPKFIVRFRRTVSASAATRAAGDAVVRFGGQVHERWPKLGAVAAELTPEARQQLEQDPEVLSITPNRPVYAFATSRLPPLTTGSPTEYTDGIKMVQADKVWDADGDGVLDANAPTGSNIRVCVIDSGWDDRHPELKAAYVGGRDFVERDDDPRDFDTKTKTWGGGHGTHTAATIVAQMGSTGSVNPAEDTSGVVGVAPGVELLVARVLNTKGTGDLVSIIAALDWCQTEGAKLASLSLGSRTSDPTEKAAFQSALEAGMLVIAASGNGGTGDPATEPGLAFPAGYGYPSVLAVGAVTFDGEHPTFSQMGPELSLVAPGVDVLSATVPETNTYSVLEVGGVPYLSKALEYAPVGNYLGPLVTCGQGGSGADCGESATCDGFVAYVDRGGTDAEGNGLTFAKKADAMRRAGARAVIIGNNDPTDGMGQFTLGEPSPLWLPTASVSFQDGAALRGLAGEQARVGLVGVDYTRLTGTSMATPHVTGVAALVWSARPSLTALQVRELLEKSAKNLGPDGKDNTFGYGLVQAKAALELLEKTYPPTP</sequence>
<keyword evidence="12" id="KW-1185">Reference proteome</keyword>
<keyword evidence="4" id="KW-0479">Metal-binding</keyword>
<evidence type="ECO:0000256" key="2">
    <source>
        <dbReference type="ARBA" id="ARBA00022512"/>
    </source>
</evidence>
<dbReference type="GO" id="GO:0006508">
    <property type="term" value="P:proteolysis"/>
    <property type="evidence" value="ECO:0007669"/>
    <property type="project" value="UniProtKB-KW"/>
</dbReference>
<dbReference type="CDD" id="cd07477">
    <property type="entry name" value="Peptidases_S8_Subtilisin_subset"/>
    <property type="match status" value="1"/>
</dbReference>
<feature type="domain" description="Peptidase S8/S53" evidence="9">
    <location>
        <begin position="168"/>
        <end position="375"/>
    </location>
</feature>
<reference evidence="12" key="1">
    <citation type="submission" date="2016-10" db="EMBL/GenBank/DDBJ databases">
        <authorList>
            <person name="Varghese N."/>
            <person name="Submissions S."/>
        </authorList>
    </citation>
    <scope>NUCLEOTIDE SEQUENCE [LARGE SCALE GENOMIC DNA]</scope>
    <source>
        <strain evidence="12">DSM 17044</strain>
    </source>
</reference>
<dbReference type="EMBL" id="FOAP01000013">
    <property type="protein sequence ID" value="SEM20776.1"/>
    <property type="molecule type" value="Genomic_DNA"/>
</dbReference>
<dbReference type="PROSITE" id="PS00138">
    <property type="entry name" value="SUBTILASE_SER"/>
    <property type="match status" value="1"/>
</dbReference>